<protein>
    <submittedName>
        <fullName evidence="4">DUF3823 domain-containing protein</fullName>
    </submittedName>
</protein>
<dbReference type="EMBL" id="QRVJ01000002">
    <property type="protein sequence ID" value="RGS38964.1"/>
    <property type="molecule type" value="Genomic_DNA"/>
</dbReference>
<evidence type="ECO:0000313" key="4">
    <source>
        <dbReference type="EMBL" id="KAA5423587.1"/>
    </source>
</evidence>
<evidence type="ECO:0000313" key="3">
    <source>
        <dbReference type="EMBL" id="ALJ59149.1"/>
    </source>
</evidence>
<dbReference type="InterPro" id="IPR024278">
    <property type="entry name" value="DUF3823_N"/>
</dbReference>
<evidence type="ECO:0000313" key="9">
    <source>
        <dbReference type="Proteomes" id="UP000448877"/>
    </source>
</evidence>
<sequence length="248" mass="27885">MRKIKYIIAGISAAVFMVSCELDNFDGPDAQVYGAVIDAETEELIQQEIGTSGDAACVQVIEYGYAIRKVQQWKLMLNGEYRNNLVFSGTYDVIMNNGNFVKLDTIKGYRFDKGENRLDFRVIPNIRIKEPIVKKENNAIVATFKLQYGHRTGKAEKVALFAQSDQNPSNSFNLAHVTANIEGDDINFENNSRNANKVFTLTLDLNSDEGKKLKAGQKYFFRIGALPKDLGEGIQAKYNYSPVFEIQL</sequence>
<name>A0A0P0GMR5_9BACE</name>
<dbReference type="EMBL" id="JAVSNH010000001">
    <property type="protein sequence ID" value="MDT4509897.1"/>
    <property type="molecule type" value="Genomic_DNA"/>
</dbReference>
<dbReference type="Proteomes" id="UP000448877">
    <property type="component" value="Unassembled WGS sequence"/>
</dbReference>
<evidence type="ECO:0000313" key="7">
    <source>
        <dbReference type="Proteomes" id="UP000061809"/>
    </source>
</evidence>
<dbReference type="InterPro" id="IPR041186">
    <property type="entry name" value="DUF3823_C"/>
</dbReference>
<dbReference type="Proteomes" id="UP000283341">
    <property type="component" value="Unassembled WGS sequence"/>
</dbReference>
<dbReference type="Gene3D" id="2.60.40.1120">
    <property type="entry name" value="Carboxypeptidase-like, regulatory domain"/>
    <property type="match status" value="1"/>
</dbReference>
<proteinExistence type="predicted"/>
<dbReference type="KEGG" id="bcel:BcellWH2_01898"/>
<evidence type="ECO:0000313" key="5">
    <source>
        <dbReference type="EMBL" id="MDT4509897.1"/>
    </source>
</evidence>
<dbReference type="Gene3D" id="2.60.40.2060">
    <property type="match status" value="1"/>
</dbReference>
<dbReference type="PATRIC" id="fig|246787.4.peg.1958"/>
<reference evidence="5" key="4">
    <citation type="submission" date="2023-08" db="EMBL/GenBank/DDBJ databases">
        <title>Reintroducing virulent viruses to syntetic microbiomes.</title>
        <authorList>
            <person name="Wilde J."/>
            <person name="Boyes R."/>
            <person name="Robinson A.V."/>
            <person name="Daisley B.A."/>
            <person name="Allen-Vercoe E."/>
        </authorList>
    </citation>
    <scope>NUCLEOTIDE SEQUENCE</scope>
    <source>
        <strain evidence="5">225I_12FAA</strain>
    </source>
</reference>
<feature type="domain" description="DUF3823" evidence="1">
    <location>
        <begin position="31"/>
        <end position="122"/>
    </location>
</feature>
<dbReference type="Pfam" id="PF18003">
    <property type="entry name" value="DUF3823_C"/>
    <property type="match status" value="1"/>
</dbReference>
<feature type="domain" description="DUF3823" evidence="2">
    <location>
        <begin position="126"/>
        <end position="243"/>
    </location>
</feature>
<dbReference type="PROSITE" id="PS51257">
    <property type="entry name" value="PROKAR_LIPOPROTEIN"/>
    <property type="match status" value="1"/>
</dbReference>
<reference evidence="6 8" key="2">
    <citation type="submission" date="2018-08" db="EMBL/GenBank/DDBJ databases">
        <title>A genome reference for cultivated species of the human gut microbiota.</title>
        <authorList>
            <person name="Zou Y."/>
            <person name="Xue W."/>
            <person name="Luo G."/>
        </authorList>
    </citation>
    <scope>NUCLEOTIDE SEQUENCE [LARGE SCALE GENOMIC DNA]</scope>
    <source>
        <strain evidence="6 8">AF22-3AC</strain>
    </source>
</reference>
<organism evidence="3 7">
    <name type="scientific">Bacteroides cellulosilyticus</name>
    <dbReference type="NCBI Taxonomy" id="246787"/>
    <lineage>
        <taxon>Bacteria</taxon>
        <taxon>Pseudomonadati</taxon>
        <taxon>Bacteroidota</taxon>
        <taxon>Bacteroidia</taxon>
        <taxon>Bacteroidales</taxon>
        <taxon>Bacteroidaceae</taxon>
        <taxon>Bacteroides</taxon>
    </lineage>
</organism>
<reference evidence="4 9" key="3">
    <citation type="journal article" date="2019" name="Nat. Med.">
        <title>A library of human gut bacterial isolates paired with longitudinal multiomics data enables mechanistic microbiome research.</title>
        <authorList>
            <person name="Poyet M."/>
            <person name="Groussin M."/>
            <person name="Gibbons S.M."/>
            <person name="Avila-Pacheco J."/>
            <person name="Jiang X."/>
            <person name="Kearney S.M."/>
            <person name="Perrotta A.R."/>
            <person name="Berdy B."/>
            <person name="Zhao S."/>
            <person name="Lieberman T.D."/>
            <person name="Swanson P.K."/>
            <person name="Smith M."/>
            <person name="Roesemann S."/>
            <person name="Alexander J.E."/>
            <person name="Rich S.A."/>
            <person name="Livny J."/>
            <person name="Vlamakis H."/>
            <person name="Clish C."/>
            <person name="Bullock K."/>
            <person name="Deik A."/>
            <person name="Scott J."/>
            <person name="Pierce K.A."/>
            <person name="Xavier R.J."/>
            <person name="Alm E.J."/>
        </authorList>
    </citation>
    <scope>NUCLEOTIDE SEQUENCE [LARGE SCALE GENOMIC DNA]</scope>
    <source>
        <strain evidence="4 9">BIOML-A6</strain>
    </source>
</reference>
<dbReference type="RefSeq" id="WP_007210221.1">
    <property type="nucleotide sequence ID" value="NZ_CABMLT010000017.1"/>
</dbReference>
<dbReference type="EMBL" id="VVYV01000001">
    <property type="protein sequence ID" value="KAA5423587.1"/>
    <property type="molecule type" value="Genomic_DNA"/>
</dbReference>
<accession>A0A0P0GMR5</accession>
<reference evidence="3 7" key="1">
    <citation type="journal article" date="2015" name="Science">
        <title>Genetic determinants of in vivo fitness and diet responsiveness in multiple human gut Bacteroides.</title>
        <authorList>
            <person name="Wu M."/>
            <person name="McNulty N.P."/>
            <person name="Rodionov D.A."/>
            <person name="Khoroshkin M.S."/>
            <person name="Griffin N.W."/>
            <person name="Cheng J."/>
            <person name="Latreille P."/>
            <person name="Kerstetter R.A."/>
            <person name="Terrapon N."/>
            <person name="Henrissat B."/>
            <person name="Osterman A.L."/>
            <person name="Gordon J.I."/>
        </authorList>
    </citation>
    <scope>NUCLEOTIDE SEQUENCE [LARGE SCALE GENOMIC DNA]</scope>
    <source>
        <strain evidence="3 7">WH2</strain>
    </source>
</reference>
<dbReference type="AlphaFoldDB" id="A0A0P0GMR5"/>
<dbReference type="Proteomes" id="UP001266995">
    <property type="component" value="Unassembled WGS sequence"/>
</dbReference>
<dbReference type="Pfam" id="PF12866">
    <property type="entry name" value="DUF3823"/>
    <property type="match status" value="1"/>
</dbReference>
<evidence type="ECO:0000313" key="8">
    <source>
        <dbReference type="Proteomes" id="UP000283341"/>
    </source>
</evidence>
<dbReference type="eggNOG" id="ENOG502ZCDH">
    <property type="taxonomic scope" value="Bacteria"/>
</dbReference>
<dbReference type="STRING" id="246787.BcellWH2_01898"/>
<evidence type="ECO:0000313" key="6">
    <source>
        <dbReference type="EMBL" id="RGS38964.1"/>
    </source>
</evidence>
<evidence type="ECO:0000259" key="2">
    <source>
        <dbReference type="Pfam" id="PF18003"/>
    </source>
</evidence>
<gene>
    <name evidence="3" type="ORF">BcellWH2_01898</name>
    <name evidence="6" type="ORF">DWX97_03165</name>
    <name evidence="4" type="ORF">F2Y81_00105</name>
    <name evidence="5" type="ORF">RO785_02750</name>
</gene>
<evidence type="ECO:0000259" key="1">
    <source>
        <dbReference type="Pfam" id="PF12866"/>
    </source>
</evidence>
<dbReference type="Proteomes" id="UP000061809">
    <property type="component" value="Chromosome"/>
</dbReference>
<dbReference type="EMBL" id="CP012801">
    <property type="protein sequence ID" value="ALJ59149.1"/>
    <property type="molecule type" value="Genomic_DNA"/>
</dbReference>